<dbReference type="Proteomes" id="UP000044841">
    <property type="component" value="Unassembled WGS sequence"/>
</dbReference>
<feature type="region of interest" description="Disordered" evidence="1">
    <location>
        <begin position="482"/>
        <end position="504"/>
    </location>
</feature>
<keyword evidence="4" id="KW-1185">Reference proteome</keyword>
<evidence type="ECO:0000313" key="4">
    <source>
        <dbReference type="Proteomes" id="UP000044841"/>
    </source>
</evidence>
<reference evidence="3 4" key="1">
    <citation type="submission" date="2015-07" db="EMBL/GenBank/DDBJ databases">
        <authorList>
            <person name="Noorani M."/>
        </authorList>
    </citation>
    <scope>NUCLEOTIDE SEQUENCE [LARGE SCALE GENOMIC DNA]</scope>
    <source>
        <strain evidence="3">BBA 69670</strain>
    </source>
</reference>
<dbReference type="AlphaFoldDB" id="A0A0K6GDD9"/>
<dbReference type="InterPro" id="IPR016024">
    <property type="entry name" value="ARM-type_fold"/>
</dbReference>
<organism evidence="3 4">
    <name type="scientific">Rhizoctonia solani</name>
    <dbReference type="NCBI Taxonomy" id="456999"/>
    <lineage>
        <taxon>Eukaryota</taxon>
        <taxon>Fungi</taxon>
        <taxon>Dikarya</taxon>
        <taxon>Basidiomycota</taxon>
        <taxon>Agaricomycotina</taxon>
        <taxon>Agaricomycetes</taxon>
        <taxon>Cantharellales</taxon>
        <taxon>Ceratobasidiaceae</taxon>
        <taxon>Rhizoctonia</taxon>
    </lineage>
</organism>
<proteinExistence type="predicted"/>
<gene>
    <name evidence="3" type="ORF">RSOLAG22IIIB_12331</name>
</gene>
<feature type="transmembrane region" description="Helical" evidence="2">
    <location>
        <begin position="67"/>
        <end position="87"/>
    </location>
</feature>
<keyword evidence="2" id="KW-0812">Transmembrane</keyword>
<feature type="transmembrane region" description="Helical" evidence="2">
    <location>
        <begin position="6"/>
        <end position="24"/>
    </location>
</feature>
<feature type="compositionally biased region" description="Polar residues" evidence="1">
    <location>
        <begin position="482"/>
        <end position="499"/>
    </location>
</feature>
<accession>A0A0K6GDD9</accession>
<dbReference type="EMBL" id="CYGV01001699">
    <property type="protein sequence ID" value="CUA76481.1"/>
    <property type="molecule type" value="Genomic_DNA"/>
</dbReference>
<protein>
    <submittedName>
        <fullName evidence="3">CCR4-NOT transcription complex subunit 1</fullName>
    </submittedName>
</protein>
<evidence type="ECO:0000313" key="3">
    <source>
        <dbReference type="EMBL" id="CUA76481.1"/>
    </source>
</evidence>
<feature type="transmembrane region" description="Helical" evidence="2">
    <location>
        <begin position="31"/>
        <end position="55"/>
    </location>
</feature>
<sequence>MLPVLMHVALAFFLIGLIFFLEELNNHIWKAALSVTVLAAMVYLLMTLAPLFIPFCPYSTPLSSPKLWGYISQWLPAVATYVYGFFFETKLRPDFAIHSSRCERQQHEISNNTMPDEITGDALNWIILHTPDSETRDMAIRSISSLKSEKTLKQLVVDPPGILPQVIQSFTSCFPMRASPQEDNKAIAGVNTDTVALYAQALLVLMNGIMHSPGNFEFTSLTISAWGIDSETVTAVEKRLQLLSSSDSLSAGIAGLTGLSAWRRFVGYTHLPDDHSELLVRLSQQLTWELPQDSCSDILHSILVESAHWTPKFQGNQRTQLLSRLVDLICDPSPNNSDKWRAKLICSLAVLTLGLNQGQTRLRLPFRSNRFDTETYITHDHAQSIVSYYIQNPGRILGDEPPLLLLALAGLIEYYEHRVFDELSSDNIAKIAPLLLTLDIFGRFQTVALPPTVWLNADLRDYFVEVVANYFRRAPDDDELLTNSANGTLSTDGMQNTNGERPEHSPRVHATMHILHALVNNTTFWKDITCVHALRGPILHVWSRSNDTSMRVVCLKAIASNLERTHLTSYVNMLFAFDVPYKLVELMRTQEIVNLRTPIAMIFGLLSEDARSSSGQGLNEHNKSLDFVTRVLLGGLLQPFVRYVLSTYSHEYNAYGKYWGGVILDAVKIRLTNHRTRDEKLQETYNYLEKGVDLGNEGNENSDFLDFINRLLTLMNDGNKELKKDYIRPNVPKVWLNKLEDFRNAGEQTSPGAGPSSV</sequence>
<keyword evidence="2" id="KW-1133">Transmembrane helix</keyword>
<evidence type="ECO:0000256" key="2">
    <source>
        <dbReference type="SAM" id="Phobius"/>
    </source>
</evidence>
<dbReference type="SUPFAM" id="SSF48371">
    <property type="entry name" value="ARM repeat"/>
    <property type="match status" value="1"/>
</dbReference>
<name>A0A0K6GDD9_9AGAM</name>
<keyword evidence="2" id="KW-0472">Membrane</keyword>
<evidence type="ECO:0000256" key="1">
    <source>
        <dbReference type="SAM" id="MobiDB-lite"/>
    </source>
</evidence>